<evidence type="ECO:0000313" key="1">
    <source>
        <dbReference type="EMBL" id="MPN56728.1"/>
    </source>
</evidence>
<protein>
    <submittedName>
        <fullName evidence="1">Uncharacterized protein</fullName>
    </submittedName>
</protein>
<reference evidence="1" key="1">
    <citation type="submission" date="2019-08" db="EMBL/GenBank/DDBJ databases">
        <authorList>
            <person name="Kucharzyk K."/>
            <person name="Murdoch R.W."/>
            <person name="Higgins S."/>
            <person name="Loffler F."/>
        </authorList>
    </citation>
    <scope>NUCLEOTIDE SEQUENCE</scope>
</reference>
<dbReference type="EMBL" id="VSSQ01127410">
    <property type="protein sequence ID" value="MPN56728.1"/>
    <property type="molecule type" value="Genomic_DNA"/>
</dbReference>
<comment type="caution">
    <text evidence="1">The sequence shown here is derived from an EMBL/GenBank/DDBJ whole genome shotgun (WGS) entry which is preliminary data.</text>
</comment>
<name>A0A645IZ76_9ZZZZ</name>
<proteinExistence type="predicted"/>
<gene>
    <name evidence="1" type="ORF">SDC9_204420</name>
</gene>
<organism evidence="1">
    <name type="scientific">bioreactor metagenome</name>
    <dbReference type="NCBI Taxonomy" id="1076179"/>
    <lineage>
        <taxon>unclassified sequences</taxon>
        <taxon>metagenomes</taxon>
        <taxon>ecological metagenomes</taxon>
    </lineage>
</organism>
<dbReference type="AlphaFoldDB" id="A0A645IZ76"/>
<accession>A0A645IZ76</accession>
<sequence length="65" mass="7228">MVESTQRDIMTVLLGRVFELGLISEQTYKSARNSLASSIDLPEMLWYPVCLTKEAMTDGSTQNTG</sequence>